<dbReference type="AlphaFoldDB" id="A0A164W024"/>
<accession>A0A164W024</accession>
<keyword evidence="2" id="KW-1185">Reference proteome</keyword>
<sequence>MKQKIKPVKKKRLFPFVLLSCSIYTHRWSNIHSSVYNLVSTGFPICVSGCC</sequence>
<gene>
    <name evidence="1" type="ORF">APZ42_022086</name>
</gene>
<comment type="caution">
    <text evidence="1">The sequence shown here is derived from an EMBL/GenBank/DDBJ whole genome shotgun (WGS) entry which is preliminary data.</text>
</comment>
<evidence type="ECO:0000313" key="1">
    <source>
        <dbReference type="EMBL" id="KZS12821.1"/>
    </source>
</evidence>
<name>A0A164W024_9CRUS</name>
<dbReference type="EMBL" id="LRGB01001348">
    <property type="protein sequence ID" value="KZS12821.1"/>
    <property type="molecule type" value="Genomic_DNA"/>
</dbReference>
<dbReference type="Proteomes" id="UP000076858">
    <property type="component" value="Unassembled WGS sequence"/>
</dbReference>
<organism evidence="1 2">
    <name type="scientific">Daphnia magna</name>
    <dbReference type="NCBI Taxonomy" id="35525"/>
    <lineage>
        <taxon>Eukaryota</taxon>
        <taxon>Metazoa</taxon>
        <taxon>Ecdysozoa</taxon>
        <taxon>Arthropoda</taxon>
        <taxon>Crustacea</taxon>
        <taxon>Branchiopoda</taxon>
        <taxon>Diplostraca</taxon>
        <taxon>Cladocera</taxon>
        <taxon>Anomopoda</taxon>
        <taxon>Daphniidae</taxon>
        <taxon>Daphnia</taxon>
    </lineage>
</organism>
<proteinExistence type="predicted"/>
<protein>
    <submittedName>
        <fullName evidence="1">Uncharacterized protein</fullName>
    </submittedName>
</protein>
<reference evidence="1 2" key="1">
    <citation type="submission" date="2016-03" db="EMBL/GenBank/DDBJ databases">
        <title>EvidentialGene: Evidence-directed Construction of Genes on Genomes.</title>
        <authorList>
            <person name="Gilbert D.G."/>
            <person name="Choi J.-H."/>
            <person name="Mockaitis K."/>
            <person name="Colbourne J."/>
            <person name="Pfrender M."/>
        </authorList>
    </citation>
    <scope>NUCLEOTIDE SEQUENCE [LARGE SCALE GENOMIC DNA]</scope>
    <source>
        <strain evidence="1 2">Xinb3</strain>
        <tissue evidence="1">Complete organism</tissue>
    </source>
</reference>
<evidence type="ECO:0000313" key="2">
    <source>
        <dbReference type="Proteomes" id="UP000076858"/>
    </source>
</evidence>